<organism evidence="1 2">
    <name type="scientific">Polaromonas naphthalenivorans (strain CJ2)</name>
    <dbReference type="NCBI Taxonomy" id="365044"/>
    <lineage>
        <taxon>Bacteria</taxon>
        <taxon>Pseudomonadati</taxon>
        <taxon>Pseudomonadota</taxon>
        <taxon>Betaproteobacteria</taxon>
        <taxon>Burkholderiales</taxon>
        <taxon>Comamonadaceae</taxon>
        <taxon>Polaromonas</taxon>
    </lineage>
</organism>
<reference evidence="2" key="1">
    <citation type="journal article" date="2009" name="Environ. Microbiol.">
        <title>The genome of Polaromonas naphthalenivorans strain CJ2, isolated from coal tar-contaminated sediment, reveals physiological and metabolic versatility and evolution through extensive horizontal gene transfer.</title>
        <authorList>
            <person name="Yagi J.M."/>
            <person name="Sims D."/>
            <person name="Brettin T."/>
            <person name="Bruce D."/>
            <person name="Madsen E.L."/>
        </authorList>
    </citation>
    <scope>NUCLEOTIDE SEQUENCE [LARGE SCALE GENOMIC DNA]</scope>
    <source>
        <strain evidence="2">CJ2</strain>
        <plasmid evidence="2">Plasmid pPNAP01</plasmid>
    </source>
</reference>
<keyword evidence="2" id="KW-1185">Reference proteome</keyword>
<geneLocation type="plasmid" evidence="1 2">
    <name>pPNAP01</name>
</geneLocation>
<dbReference type="AlphaFoldDB" id="A1VV85"/>
<dbReference type="KEGG" id="pna:Pnap_4281"/>
<proteinExistence type="predicted"/>
<dbReference type="HOGENOM" id="CLU_1545912_0_0_4"/>
<evidence type="ECO:0000313" key="2">
    <source>
        <dbReference type="Proteomes" id="UP000000644"/>
    </source>
</evidence>
<name>A1VV85_POLNA</name>
<accession>A1VV85</accession>
<dbReference type="OrthoDB" id="8911459at2"/>
<gene>
    <name evidence="1" type="ordered locus">Pnap_4281</name>
</gene>
<dbReference type="EMBL" id="CP000530">
    <property type="protein sequence ID" value="ABM39563.1"/>
    <property type="molecule type" value="Genomic_DNA"/>
</dbReference>
<dbReference type="Proteomes" id="UP000000644">
    <property type="component" value="Plasmid pPNAP01"/>
</dbReference>
<protein>
    <submittedName>
        <fullName evidence="1">Uncharacterized protein</fullName>
    </submittedName>
</protein>
<keyword evidence="1" id="KW-0614">Plasmid</keyword>
<evidence type="ECO:0000313" key="1">
    <source>
        <dbReference type="EMBL" id="ABM39563.1"/>
    </source>
</evidence>
<dbReference type="RefSeq" id="WP_011797936.1">
    <property type="nucleotide sequence ID" value="NC_008757.1"/>
</dbReference>
<sequence>MATYLESGLRLDLPDGQHFRFADLPAYQALSSYRLKEMDFAWLDGGKLFLLEVRSYAQVTETLTGAHFVPAKGQPAPFRYEALIDKVTDSLLMLLAAWAGSAGGQALREGLPEGAKIRLPLKLVIAVDLPAKLAIHLQGLRDSLNARLRGRMALADVRNVVLIDYARLVADPRFSAFIRLQV</sequence>